<organism evidence="4 5">
    <name type="scientific">Miscanthus lutarioriparius</name>
    <dbReference type="NCBI Taxonomy" id="422564"/>
    <lineage>
        <taxon>Eukaryota</taxon>
        <taxon>Viridiplantae</taxon>
        <taxon>Streptophyta</taxon>
        <taxon>Embryophyta</taxon>
        <taxon>Tracheophyta</taxon>
        <taxon>Spermatophyta</taxon>
        <taxon>Magnoliopsida</taxon>
        <taxon>Liliopsida</taxon>
        <taxon>Poales</taxon>
        <taxon>Poaceae</taxon>
        <taxon>PACMAD clade</taxon>
        <taxon>Panicoideae</taxon>
        <taxon>Andropogonodae</taxon>
        <taxon>Andropogoneae</taxon>
        <taxon>Saccharinae</taxon>
        <taxon>Miscanthus</taxon>
    </lineage>
</organism>
<dbReference type="GO" id="GO:0043161">
    <property type="term" value="P:proteasome-mediated ubiquitin-dependent protein catabolic process"/>
    <property type="evidence" value="ECO:0007669"/>
    <property type="project" value="TreeGrafter"/>
</dbReference>
<dbReference type="EC" id="2.3.2.26" evidence="2"/>
<keyword evidence="5" id="KW-1185">Reference proteome</keyword>
<dbReference type="OrthoDB" id="1739256at2759"/>
<evidence type="ECO:0000313" key="4">
    <source>
        <dbReference type="EMBL" id="CAD6253997.1"/>
    </source>
</evidence>
<proteinExistence type="predicted"/>
<evidence type="ECO:0000256" key="1">
    <source>
        <dbReference type="ARBA" id="ARBA00000885"/>
    </source>
</evidence>
<dbReference type="Gene3D" id="1.25.10.10">
    <property type="entry name" value="Leucine-rich Repeat Variant"/>
    <property type="match status" value="1"/>
</dbReference>
<dbReference type="InterPro" id="IPR045322">
    <property type="entry name" value="HECTD1/TRIP12-like"/>
</dbReference>
<sequence length="179" mass="18703">MELCEALSFCAEDTGGYFPTEAAARALVRRAGGGGGDGTGATPNCLQAFEKISRRQPTQCLQAGMINAVLAYVDFFAASIKRVAVSAVANACKKVPADCSQFVLDSVPTLCNLLQSEDKMIVEKVAACLISIVDSFSTSVDLVDQLCHQGVIEKVLPLIHTGGLTALSPSTCSNLIGLC</sequence>
<evidence type="ECO:0000313" key="5">
    <source>
        <dbReference type="Proteomes" id="UP000604825"/>
    </source>
</evidence>
<dbReference type="InterPro" id="IPR011989">
    <property type="entry name" value="ARM-like"/>
</dbReference>
<evidence type="ECO:0000256" key="3">
    <source>
        <dbReference type="ARBA" id="ARBA00022679"/>
    </source>
</evidence>
<dbReference type="Pfam" id="PF00514">
    <property type="entry name" value="Arm"/>
    <property type="match status" value="1"/>
</dbReference>
<dbReference type="EMBL" id="CAJGYO010000009">
    <property type="protein sequence ID" value="CAD6253997.1"/>
    <property type="molecule type" value="Genomic_DNA"/>
</dbReference>
<dbReference type="InterPro" id="IPR016024">
    <property type="entry name" value="ARM-type_fold"/>
</dbReference>
<reference evidence="4" key="1">
    <citation type="submission" date="2020-10" db="EMBL/GenBank/DDBJ databases">
        <authorList>
            <person name="Han B."/>
            <person name="Lu T."/>
            <person name="Zhao Q."/>
            <person name="Huang X."/>
            <person name="Zhao Y."/>
        </authorList>
    </citation>
    <scope>NUCLEOTIDE SEQUENCE</scope>
</reference>
<evidence type="ECO:0000256" key="2">
    <source>
        <dbReference type="ARBA" id="ARBA00012485"/>
    </source>
</evidence>
<dbReference type="GO" id="GO:0061630">
    <property type="term" value="F:ubiquitin protein ligase activity"/>
    <property type="evidence" value="ECO:0007669"/>
    <property type="project" value="UniProtKB-EC"/>
</dbReference>
<dbReference type="SUPFAM" id="SSF48371">
    <property type="entry name" value="ARM repeat"/>
    <property type="match status" value="1"/>
</dbReference>
<dbReference type="PANTHER" id="PTHR45670">
    <property type="entry name" value="E3 UBIQUITIN-PROTEIN LIGASE TRIP12"/>
    <property type="match status" value="1"/>
</dbReference>
<dbReference type="AlphaFoldDB" id="A0A811QD11"/>
<dbReference type="Proteomes" id="UP000604825">
    <property type="component" value="Unassembled WGS sequence"/>
</dbReference>
<comment type="caution">
    <text evidence="4">The sequence shown here is derived from an EMBL/GenBank/DDBJ whole genome shotgun (WGS) entry which is preliminary data.</text>
</comment>
<protein>
    <recommendedName>
        <fullName evidence="2">HECT-type E3 ubiquitin transferase</fullName>
        <ecNumber evidence="2">2.3.2.26</ecNumber>
    </recommendedName>
</protein>
<comment type="catalytic activity">
    <reaction evidence="1">
        <text>S-ubiquitinyl-[E2 ubiquitin-conjugating enzyme]-L-cysteine + [acceptor protein]-L-lysine = [E2 ubiquitin-conjugating enzyme]-L-cysteine + N(6)-ubiquitinyl-[acceptor protein]-L-lysine.</text>
        <dbReference type="EC" id="2.3.2.26"/>
    </reaction>
</comment>
<keyword evidence="3" id="KW-0808">Transferase</keyword>
<gene>
    <name evidence="4" type="ORF">NCGR_LOCUS37608</name>
</gene>
<dbReference type="GO" id="GO:0000209">
    <property type="term" value="P:protein polyubiquitination"/>
    <property type="evidence" value="ECO:0007669"/>
    <property type="project" value="TreeGrafter"/>
</dbReference>
<accession>A0A811QD11</accession>
<dbReference type="InterPro" id="IPR000225">
    <property type="entry name" value="Armadillo"/>
</dbReference>
<dbReference type="PANTHER" id="PTHR45670:SF10">
    <property type="entry name" value="E3 UBIQUITIN-PROTEIN LIGASE UPL4"/>
    <property type="match status" value="1"/>
</dbReference>
<name>A0A811QD11_9POAL</name>